<dbReference type="InterPro" id="IPR001182">
    <property type="entry name" value="FtsW/RodA"/>
</dbReference>
<feature type="transmembrane region" description="Helical" evidence="6">
    <location>
        <begin position="285"/>
        <end position="303"/>
    </location>
</feature>
<feature type="transmembrane region" description="Helical" evidence="6">
    <location>
        <begin position="121"/>
        <end position="139"/>
    </location>
</feature>
<keyword evidence="5 6" id="KW-0472">Membrane</keyword>
<dbReference type="Pfam" id="PF01098">
    <property type="entry name" value="FTSW_RODA_SPOVE"/>
    <property type="match status" value="1"/>
</dbReference>
<evidence type="ECO:0000313" key="8">
    <source>
        <dbReference type="Proteomes" id="UP000185490"/>
    </source>
</evidence>
<sequence>MRENKNFDYMIFFSTIFLMIFGLLNLYSVSKELFLKQVIWDGIAVFGTFFVYFTKENLIKKMIFPLYTLSILLLVSVLFFGVRIYGSVRWFRFLNVSFQPSELSKLSLVLVLSVLFLKKDIKSVLFSMVLTIIPVLLILKEPDLGMTVLHIFIWFILLVFSGITLKIILPLIGTGISMLPIFYFFVLKDYQRARILSFLNPEKYAKGAAYNVIMAKNTVGAGGIFGRGFLISPAVRGNYVPKMETDFIFSAIGEQFGFIGSLILLGLYILITIRIFSKIRYYKDDFWRMVSIGFLAVFVFHVFENIGMNIGIMPVTGIPLPFVSYGGTSTFVFGLMAGFFLKSMALADKSRKVI</sequence>
<organism evidence="7 8">
    <name type="scientific">Thermosipho melanesiensis</name>
    <dbReference type="NCBI Taxonomy" id="46541"/>
    <lineage>
        <taxon>Bacteria</taxon>
        <taxon>Thermotogati</taxon>
        <taxon>Thermotogota</taxon>
        <taxon>Thermotogae</taxon>
        <taxon>Thermotogales</taxon>
        <taxon>Fervidobacteriaceae</taxon>
        <taxon>Thermosipho</taxon>
    </lineage>
</organism>
<keyword evidence="3" id="KW-0133">Cell shape</keyword>
<keyword evidence="4 6" id="KW-1133">Transmembrane helix</keyword>
<dbReference type="EMBL" id="CP007389">
    <property type="protein sequence ID" value="APT73650.1"/>
    <property type="molecule type" value="Genomic_DNA"/>
</dbReference>
<feature type="transmembrane region" description="Helical" evidence="6">
    <location>
        <begin position="323"/>
        <end position="341"/>
    </location>
</feature>
<evidence type="ECO:0000256" key="4">
    <source>
        <dbReference type="ARBA" id="ARBA00022989"/>
    </source>
</evidence>
<accession>A0ABN4UU14</accession>
<gene>
    <name evidence="7" type="ORF">BW47_03425</name>
</gene>
<comment type="subcellular location">
    <subcellularLocation>
        <location evidence="1">Membrane</location>
        <topology evidence="1">Multi-pass membrane protein</topology>
    </subcellularLocation>
</comment>
<dbReference type="Proteomes" id="UP000185490">
    <property type="component" value="Chromosome"/>
</dbReference>
<dbReference type="PROSITE" id="PS00428">
    <property type="entry name" value="FTSW_RODA_SPOVE"/>
    <property type="match status" value="1"/>
</dbReference>
<keyword evidence="2 6" id="KW-0812">Transmembrane</keyword>
<evidence type="ECO:0000313" key="7">
    <source>
        <dbReference type="EMBL" id="APT73650.1"/>
    </source>
</evidence>
<evidence type="ECO:0000256" key="2">
    <source>
        <dbReference type="ARBA" id="ARBA00022692"/>
    </source>
</evidence>
<feature type="transmembrane region" description="Helical" evidence="6">
    <location>
        <begin position="247"/>
        <end position="273"/>
    </location>
</feature>
<evidence type="ECO:0000256" key="3">
    <source>
        <dbReference type="ARBA" id="ARBA00022960"/>
    </source>
</evidence>
<feature type="transmembrane region" description="Helical" evidence="6">
    <location>
        <begin position="66"/>
        <end position="86"/>
    </location>
</feature>
<proteinExistence type="predicted"/>
<dbReference type="PANTHER" id="PTHR30474">
    <property type="entry name" value="CELL CYCLE PROTEIN"/>
    <property type="match status" value="1"/>
</dbReference>
<feature type="transmembrane region" description="Helical" evidence="6">
    <location>
        <begin position="167"/>
        <end position="187"/>
    </location>
</feature>
<reference evidence="7 8" key="1">
    <citation type="submission" date="2014-02" db="EMBL/GenBank/DDBJ databases">
        <title>Diversity of Thermotogales isolates from hydrothermal vents.</title>
        <authorList>
            <person name="Haverkamp T.H.A."/>
            <person name="Lossouarn J."/>
            <person name="Geslin C."/>
            <person name="Nesbo C.L."/>
        </authorList>
    </citation>
    <scope>NUCLEOTIDE SEQUENCE [LARGE SCALE GENOMIC DNA]</scope>
    <source>
        <strain evidence="7 8">431</strain>
    </source>
</reference>
<evidence type="ECO:0000256" key="1">
    <source>
        <dbReference type="ARBA" id="ARBA00004141"/>
    </source>
</evidence>
<keyword evidence="8" id="KW-1185">Reference proteome</keyword>
<feature type="transmembrane region" description="Helical" evidence="6">
    <location>
        <begin position="33"/>
        <end position="54"/>
    </location>
</feature>
<feature type="transmembrane region" description="Helical" evidence="6">
    <location>
        <begin position="208"/>
        <end position="227"/>
    </location>
</feature>
<dbReference type="RefSeq" id="WP_012056860.1">
    <property type="nucleotide sequence ID" value="NZ_CP007389.1"/>
</dbReference>
<evidence type="ECO:0000256" key="5">
    <source>
        <dbReference type="ARBA" id="ARBA00023136"/>
    </source>
</evidence>
<feature type="transmembrane region" description="Helical" evidence="6">
    <location>
        <begin position="7"/>
        <end position="27"/>
    </location>
</feature>
<dbReference type="InterPro" id="IPR018365">
    <property type="entry name" value="Cell_cycle_FtsW-rel_CS"/>
</dbReference>
<protein>
    <submittedName>
        <fullName evidence="7">Cell cycle protein</fullName>
    </submittedName>
</protein>
<name>A0ABN4UU14_9BACT</name>
<dbReference type="PANTHER" id="PTHR30474:SF1">
    <property type="entry name" value="PEPTIDOGLYCAN GLYCOSYLTRANSFERASE MRDB"/>
    <property type="match status" value="1"/>
</dbReference>
<evidence type="ECO:0000256" key="6">
    <source>
        <dbReference type="SAM" id="Phobius"/>
    </source>
</evidence>